<name>A0A378K8K7_9GAMM</name>
<evidence type="ECO:0000313" key="2">
    <source>
        <dbReference type="EMBL" id="STX81278.1"/>
    </source>
</evidence>
<dbReference type="Proteomes" id="UP000254794">
    <property type="component" value="Unassembled WGS sequence"/>
</dbReference>
<organism evidence="2 3">
    <name type="scientific">Legionella busanensis</name>
    <dbReference type="NCBI Taxonomy" id="190655"/>
    <lineage>
        <taxon>Bacteria</taxon>
        <taxon>Pseudomonadati</taxon>
        <taxon>Pseudomonadota</taxon>
        <taxon>Gammaproteobacteria</taxon>
        <taxon>Legionellales</taxon>
        <taxon>Legionellaceae</taxon>
        <taxon>Legionella</taxon>
    </lineage>
</organism>
<dbReference type="AlphaFoldDB" id="A0A378K8K7"/>
<keyword evidence="3" id="KW-1185">Reference proteome</keyword>
<feature type="compositionally biased region" description="Basic and acidic residues" evidence="1">
    <location>
        <begin position="209"/>
        <end position="222"/>
    </location>
</feature>
<dbReference type="EMBL" id="UGOD01000002">
    <property type="protein sequence ID" value="STX81278.1"/>
    <property type="molecule type" value="Genomic_DNA"/>
</dbReference>
<sequence length="228" mass="26534">MLTIGQEVKKLLEKMQETQWVLSELESEYSLTIAINKEEEFIFNYMVRTGMNEMTDKSFWYSWPDEFTGNIVIHHTNIFDSQARNKFVENLSSAINATVQLLANNWGKNTSDPKNPMITNEQISNNTKDMLIYIAEKLNIKNIYPVLNKPYFCGLWGIKSDSQEILDLFVKAVTDELTIPQTTKKELFNVDFYQSQYRGFLFNLDSKPKSSGNEDKYLEDKQSAQFIN</sequence>
<evidence type="ECO:0000256" key="1">
    <source>
        <dbReference type="SAM" id="MobiDB-lite"/>
    </source>
</evidence>
<evidence type="ECO:0000313" key="3">
    <source>
        <dbReference type="Proteomes" id="UP000254794"/>
    </source>
</evidence>
<accession>A0A378K8K7</accession>
<dbReference type="RefSeq" id="WP_115332686.1">
    <property type="nucleotide sequence ID" value="NZ_CAAAHP010000013.1"/>
</dbReference>
<feature type="region of interest" description="Disordered" evidence="1">
    <location>
        <begin position="209"/>
        <end position="228"/>
    </location>
</feature>
<protein>
    <submittedName>
        <fullName evidence="2">Uncharacterized protein</fullName>
    </submittedName>
</protein>
<gene>
    <name evidence="2" type="ORF">NCTC13316_03147</name>
</gene>
<reference evidence="2 3" key="1">
    <citation type="submission" date="2018-06" db="EMBL/GenBank/DDBJ databases">
        <authorList>
            <consortium name="Pathogen Informatics"/>
            <person name="Doyle S."/>
        </authorList>
    </citation>
    <scope>NUCLEOTIDE SEQUENCE [LARGE SCALE GENOMIC DNA]</scope>
    <source>
        <strain evidence="2 3">NCTC13316</strain>
    </source>
</reference>
<proteinExistence type="predicted"/>